<organism evidence="1 2">
    <name type="scientific">Coniophora puteana (strain RWD-64-598)</name>
    <name type="common">Brown rot fungus</name>
    <dbReference type="NCBI Taxonomy" id="741705"/>
    <lineage>
        <taxon>Eukaryota</taxon>
        <taxon>Fungi</taxon>
        <taxon>Dikarya</taxon>
        <taxon>Basidiomycota</taxon>
        <taxon>Agaricomycotina</taxon>
        <taxon>Agaricomycetes</taxon>
        <taxon>Agaricomycetidae</taxon>
        <taxon>Boletales</taxon>
        <taxon>Coniophorineae</taxon>
        <taxon>Coniophoraceae</taxon>
        <taxon>Coniophora</taxon>
    </lineage>
</organism>
<reference evidence="2" key="1">
    <citation type="journal article" date="2012" name="Science">
        <title>The Paleozoic origin of enzymatic lignin decomposition reconstructed from 31 fungal genomes.</title>
        <authorList>
            <person name="Floudas D."/>
            <person name="Binder M."/>
            <person name="Riley R."/>
            <person name="Barry K."/>
            <person name="Blanchette R.A."/>
            <person name="Henrissat B."/>
            <person name="Martinez A.T."/>
            <person name="Otillar R."/>
            <person name="Spatafora J.W."/>
            <person name="Yadav J.S."/>
            <person name="Aerts A."/>
            <person name="Benoit I."/>
            <person name="Boyd A."/>
            <person name="Carlson A."/>
            <person name="Copeland A."/>
            <person name="Coutinho P.M."/>
            <person name="de Vries R.P."/>
            <person name="Ferreira P."/>
            <person name="Findley K."/>
            <person name="Foster B."/>
            <person name="Gaskell J."/>
            <person name="Glotzer D."/>
            <person name="Gorecki P."/>
            <person name="Heitman J."/>
            <person name="Hesse C."/>
            <person name="Hori C."/>
            <person name="Igarashi K."/>
            <person name="Jurgens J.A."/>
            <person name="Kallen N."/>
            <person name="Kersten P."/>
            <person name="Kohler A."/>
            <person name="Kuees U."/>
            <person name="Kumar T.K.A."/>
            <person name="Kuo A."/>
            <person name="LaButti K."/>
            <person name="Larrondo L.F."/>
            <person name="Lindquist E."/>
            <person name="Ling A."/>
            <person name="Lombard V."/>
            <person name="Lucas S."/>
            <person name="Lundell T."/>
            <person name="Martin R."/>
            <person name="McLaughlin D.J."/>
            <person name="Morgenstern I."/>
            <person name="Morin E."/>
            <person name="Murat C."/>
            <person name="Nagy L.G."/>
            <person name="Nolan M."/>
            <person name="Ohm R.A."/>
            <person name="Patyshakuliyeva A."/>
            <person name="Rokas A."/>
            <person name="Ruiz-Duenas F.J."/>
            <person name="Sabat G."/>
            <person name="Salamov A."/>
            <person name="Samejima M."/>
            <person name="Schmutz J."/>
            <person name="Slot J.C."/>
            <person name="St John F."/>
            <person name="Stenlid J."/>
            <person name="Sun H."/>
            <person name="Sun S."/>
            <person name="Syed K."/>
            <person name="Tsang A."/>
            <person name="Wiebenga A."/>
            <person name="Young D."/>
            <person name="Pisabarro A."/>
            <person name="Eastwood D.C."/>
            <person name="Martin F."/>
            <person name="Cullen D."/>
            <person name="Grigoriev I.V."/>
            <person name="Hibbett D.S."/>
        </authorList>
    </citation>
    <scope>NUCLEOTIDE SEQUENCE [LARGE SCALE GENOMIC DNA]</scope>
    <source>
        <strain evidence="2">RWD-64-598 SS2</strain>
    </source>
</reference>
<dbReference type="OrthoDB" id="3250044at2759"/>
<dbReference type="InterPro" id="IPR011009">
    <property type="entry name" value="Kinase-like_dom_sf"/>
</dbReference>
<dbReference type="SUPFAM" id="SSF56112">
    <property type="entry name" value="Protein kinase-like (PK-like)"/>
    <property type="match status" value="1"/>
</dbReference>
<proteinExistence type="predicted"/>
<gene>
    <name evidence="1" type="ORF">CONPUDRAFT_102206</name>
</gene>
<dbReference type="Proteomes" id="UP000053558">
    <property type="component" value="Unassembled WGS sequence"/>
</dbReference>
<accession>A0A5M3MW90</accession>
<dbReference type="KEGG" id="cput:CONPUDRAFT_102206"/>
<evidence type="ECO:0000313" key="1">
    <source>
        <dbReference type="EMBL" id="EIW83432.1"/>
    </source>
</evidence>
<dbReference type="AlphaFoldDB" id="A0A5M3MW90"/>
<dbReference type="RefSeq" id="XP_007767194.1">
    <property type="nucleotide sequence ID" value="XM_007769004.1"/>
</dbReference>
<dbReference type="GeneID" id="19198349"/>
<dbReference type="OMA" id="AVEWNEV"/>
<comment type="caution">
    <text evidence="1">The sequence shown here is derived from an EMBL/GenBank/DDBJ whole genome shotgun (WGS) entry which is preliminary data.</text>
</comment>
<evidence type="ECO:0000313" key="2">
    <source>
        <dbReference type="Proteomes" id="UP000053558"/>
    </source>
</evidence>
<sequence length="308" mass="33819">MSQKQPIQPVIVIDKKLISLPEPEAIVKQCRSTARAAQSANPNPDPNAVPLNGVPLFDESRGGAPYAWVKYGPSITMNEALTQDHVWQVLNCNPDDAVQVACVYLAFQYGRSGFIVMEYIDGTTCDNSDAPQAAAAVQSLISICGPNAMPGPIGGGQIEHRFFSEWRSSFTYDSVALLQSHINGILVQEGSNMRANFGPEVAAYGLRFCPSDLNRGNFMKDGQGRIVVLDFGASSFLPVSFFDFALCQSHDDFTWRIAQLIEYPPSTQLDALLMAHYALVMYGTNNIGEYISLFSYPLSCLLFPLQRD</sequence>
<evidence type="ECO:0008006" key="3">
    <source>
        <dbReference type="Google" id="ProtNLM"/>
    </source>
</evidence>
<protein>
    <recommendedName>
        <fullName evidence="3">Aminoglycoside phosphotransferase domain-containing protein</fullName>
    </recommendedName>
</protein>
<keyword evidence="2" id="KW-1185">Reference proteome</keyword>
<dbReference type="EMBL" id="JH711576">
    <property type="protein sequence ID" value="EIW83432.1"/>
    <property type="molecule type" value="Genomic_DNA"/>
</dbReference>
<name>A0A5M3MW90_CONPW</name>